<dbReference type="EMBL" id="JACVVK020000216">
    <property type="protein sequence ID" value="KAK7484048.1"/>
    <property type="molecule type" value="Genomic_DNA"/>
</dbReference>
<organism evidence="1 2">
    <name type="scientific">Batillaria attramentaria</name>
    <dbReference type="NCBI Taxonomy" id="370345"/>
    <lineage>
        <taxon>Eukaryota</taxon>
        <taxon>Metazoa</taxon>
        <taxon>Spiralia</taxon>
        <taxon>Lophotrochozoa</taxon>
        <taxon>Mollusca</taxon>
        <taxon>Gastropoda</taxon>
        <taxon>Caenogastropoda</taxon>
        <taxon>Sorbeoconcha</taxon>
        <taxon>Cerithioidea</taxon>
        <taxon>Batillariidae</taxon>
        <taxon>Batillaria</taxon>
    </lineage>
</organism>
<comment type="caution">
    <text evidence="1">The sequence shown here is derived from an EMBL/GenBank/DDBJ whole genome shotgun (WGS) entry which is preliminary data.</text>
</comment>
<protein>
    <submittedName>
        <fullName evidence="1">Uncharacterized protein</fullName>
    </submittedName>
</protein>
<dbReference type="AlphaFoldDB" id="A0ABD0KAC7"/>
<reference evidence="1 2" key="1">
    <citation type="journal article" date="2023" name="Sci. Data">
        <title>Genome assembly of the Korean intertidal mud-creeper Batillaria attramentaria.</title>
        <authorList>
            <person name="Patra A.K."/>
            <person name="Ho P.T."/>
            <person name="Jun S."/>
            <person name="Lee S.J."/>
            <person name="Kim Y."/>
            <person name="Won Y.J."/>
        </authorList>
    </citation>
    <scope>NUCLEOTIDE SEQUENCE [LARGE SCALE GENOMIC DNA]</scope>
    <source>
        <strain evidence="1">Wonlab-2016</strain>
    </source>
</reference>
<dbReference type="Proteomes" id="UP001519460">
    <property type="component" value="Unassembled WGS sequence"/>
</dbReference>
<proteinExistence type="predicted"/>
<sequence>MNALFDRVSPGRGLNWAGNINTHVPILMMMLPLTLKCYAKRISSAGTLTEAGTLMAGDQRCMHAVTESSWQRHTHFAAAVTDAPNLAPFVPIRTEWSGLPGPTQR</sequence>
<accession>A0ABD0KAC7</accession>
<evidence type="ECO:0000313" key="1">
    <source>
        <dbReference type="EMBL" id="KAK7484048.1"/>
    </source>
</evidence>
<gene>
    <name evidence="1" type="ORF">BaRGS_00024660</name>
</gene>
<evidence type="ECO:0000313" key="2">
    <source>
        <dbReference type="Proteomes" id="UP001519460"/>
    </source>
</evidence>
<name>A0ABD0KAC7_9CAEN</name>
<keyword evidence="2" id="KW-1185">Reference proteome</keyword>